<keyword evidence="2" id="KW-1185">Reference proteome</keyword>
<evidence type="ECO:0000313" key="1">
    <source>
        <dbReference type="EMBL" id="ABG59346.1"/>
    </source>
</evidence>
<proteinExistence type="predicted"/>
<gene>
    <name evidence="1" type="ordered locus">CHU_2083</name>
</gene>
<reference evidence="1 2" key="1">
    <citation type="journal article" date="2007" name="Appl. Environ. Microbiol.">
        <title>Genome sequence of the cellulolytic gliding bacterium Cytophaga hutchinsonii.</title>
        <authorList>
            <person name="Xie G."/>
            <person name="Bruce D.C."/>
            <person name="Challacombe J.F."/>
            <person name="Chertkov O."/>
            <person name="Detter J.C."/>
            <person name="Gilna P."/>
            <person name="Han C.S."/>
            <person name="Lucas S."/>
            <person name="Misra M."/>
            <person name="Myers G.L."/>
            <person name="Richardson P."/>
            <person name="Tapia R."/>
            <person name="Thayer N."/>
            <person name="Thompson L.S."/>
            <person name="Brettin T.S."/>
            <person name="Henrissat B."/>
            <person name="Wilson D.B."/>
            <person name="McBride M.J."/>
        </authorList>
    </citation>
    <scope>NUCLEOTIDE SEQUENCE [LARGE SCALE GENOMIC DNA]</scope>
    <source>
        <strain evidence="2">ATCC 33406 / DSM 1761 / CIP 103989 / NBRC 15051 / NCIMB 9469 / D465</strain>
    </source>
</reference>
<name>A0A6N4ST04_CYTH3</name>
<dbReference type="KEGG" id="chu:CHU_2083"/>
<dbReference type="AlphaFoldDB" id="A0A6N4ST04"/>
<dbReference type="EMBL" id="CP000383">
    <property type="protein sequence ID" value="ABG59346.1"/>
    <property type="molecule type" value="Genomic_DNA"/>
</dbReference>
<dbReference type="Proteomes" id="UP000001822">
    <property type="component" value="Chromosome"/>
</dbReference>
<protein>
    <submittedName>
        <fullName evidence="1">Uncharacterized protein</fullName>
    </submittedName>
</protein>
<evidence type="ECO:0000313" key="2">
    <source>
        <dbReference type="Proteomes" id="UP000001822"/>
    </source>
</evidence>
<sequence length="80" mass="8886">MGNVECSIMLTDVNKLCGQVLIGPRDVAAQSKERIRSPISPPPDKKFNTVECVSADFELIDMNDKIIVPEDTHKLQSFLV</sequence>
<accession>A0A6N4ST04</accession>
<organism evidence="1 2">
    <name type="scientific">Cytophaga hutchinsonii (strain ATCC 33406 / DSM 1761 / CIP 103989 / NBRC 15051 / NCIMB 9469 / D465)</name>
    <dbReference type="NCBI Taxonomy" id="269798"/>
    <lineage>
        <taxon>Bacteria</taxon>
        <taxon>Pseudomonadati</taxon>
        <taxon>Bacteroidota</taxon>
        <taxon>Cytophagia</taxon>
        <taxon>Cytophagales</taxon>
        <taxon>Cytophagaceae</taxon>
        <taxon>Cytophaga</taxon>
    </lineage>
</organism>